<dbReference type="Pfam" id="PF18155">
    <property type="entry name" value="pPIWI_RE_Z"/>
    <property type="match status" value="1"/>
</dbReference>
<dbReference type="InterPro" id="IPR055254">
    <property type="entry name" value="pPIWI_RE_Z"/>
</dbReference>
<protein>
    <recommendedName>
        <fullName evidence="2">pPIWI-RE three-gene island domain-containing protein</fullName>
    </recommendedName>
</protein>
<accession>A0ABW6NR49</accession>
<sequence length="1139" mass="127641">MRARSGWHEKLAAQLRPVWPTTPAGFRPGDLLDVELGLYVQHCLNPHRNASDAWTLLTGYPFGEVFGDVTTEEHRRRIGRARHYLWDLRRRHEWRQHLTHYLTVPVDLRGFDFPELDSPPAPLVVSHASKRFEIFEELLDSAPAFATHKVTPAEPGDYDFMVRDSWQSVTFPKELTRGCPATPTHQLNRPAIGGDGPIDVTWEQLRQAAQEMDAAEPDGRDRNWLARLDRVRLLTRNTELGKFAPSDNLRIDRLLNLVGMVGAGKSTLRDILAYWVTKKLGRRVTIVVGDVAEVLAVTQRFSGLGVEAAPVLGHSTRDRNIERLHRRLASGGADNMLAHDHPGFAYLSSACPTDALRGVQARKALRIGEAPCYNLYPSDTDTDTDESESETRRPRRGRQSCPLWSSCPRHHAARALVDAQLWVATPAGLVHSAVPAPQNREQIRYLELACRTSGLIVIDEADRVQMQLDSIFAPATTLAGRSPNSWLDEVAGHKISELARDGRLQLSRHDVDDWTNAVNTVNSAVDRFYGLVINHPELLGWIGEDYFSALTLHRQLIADWFPEGHGADGSREPLPTEIAERVERLNTVLDLFRDDPVRERDDTEGNTDVIAQVNALVRMTLGLLHAHRESSTRQRVRNVLLDFVGDHVITEDELDQYTLRFEFTLILAALHNRLDFMTVVWPRVEAALNLETTSNVLSRRPPKDYEPIIPESPMGNILGFQFRPGDRDSDGHRSGELRFFRCSGVGRELLLSLHDLPLVDSRPGTNVLLMSGTSWAGTSSRFHIHAEVGAILQPHEDEIRAVRQTSFRPGYLYWPGAEDAQEPIRLSGAPAERRRTALHQMLTRLATPDRNLIDAASPLQTELDEIRYEDPDRARVLLLVGSYDDAKFAAETLNDIPEWTGRITQLIADDADFDDSWSAVTGTGDTHRLRRGDVAKFTGEVLVAPLLAVERGHNIVLPGGKAAIGTVYFLARPHPRPDDISMAIQAINDWAVREVRGTAFARKALSSATLDRAGVRFRARATAEWHRVLTRRIAWSSLDADDKAHFTWDQLVVMWQVIGRLVRGGVPARVVFVDAAFAPREAAFRGTDTAETSLLASMREVLAPYFDEESDTDPMDRSLVQALYEPLFLALRSLDAALV</sequence>
<dbReference type="EMBL" id="JBIALX010000012">
    <property type="protein sequence ID" value="MFF0456781.1"/>
    <property type="molecule type" value="Genomic_DNA"/>
</dbReference>
<reference evidence="3 4" key="1">
    <citation type="submission" date="2024-10" db="EMBL/GenBank/DDBJ databases">
        <title>The Natural Products Discovery Center: Release of the First 8490 Sequenced Strains for Exploring Actinobacteria Biosynthetic Diversity.</title>
        <authorList>
            <person name="Kalkreuter E."/>
            <person name="Kautsar S.A."/>
            <person name="Yang D."/>
            <person name="Bader C.D."/>
            <person name="Teijaro C.N."/>
            <person name="Fluegel L."/>
            <person name="Davis C.M."/>
            <person name="Simpson J.R."/>
            <person name="Lauterbach L."/>
            <person name="Steele A.D."/>
            <person name="Gui C."/>
            <person name="Meng S."/>
            <person name="Li G."/>
            <person name="Viehrig K."/>
            <person name="Ye F."/>
            <person name="Su P."/>
            <person name="Kiefer A.F."/>
            <person name="Nichols A."/>
            <person name="Cepeda A.J."/>
            <person name="Yan W."/>
            <person name="Fan B."/>
            <person name="Jiang Y."/>
            <person name="Adhikari A."/>
            <person name="Zheng C.-J."/>
            <person name="Schuster L."/>
            <person name="Cowan T.M."/>
            <person name="Smanski M.J."/>
            <person name="Chevrette M.G."/>
            <person name="De Carvalho L.P.S."/>
            <person name="Shen B."/>
        </authorList>
    </citation>
    <scope>NUCLEOTIDE SEQUENCE [LARGE SCALE GENOMIC DNA]</scope>
    <source>
        <strain evidence="3 4">NPDC004550</strain>
    </source>
</reference>
<evidence type="ECO:0000259" key="2">
    <source>
        <dbReference type="Pfam" id="PF18155"/>
    </source>
</evidence>
<comment type="caution">
    <text evidence="3">The sequence shown here is derived from an EMBL/GenBank/DDBJ whole genome shotgun (WGS) entry which is preliminary data.</text>
</comment>
<evidence type="ECO:0000313" key="4">
    <source>
        <dbReference type="Proteomes" id="UP001601521"/>
    </source>
</evidence>
<dbReference type="RefSeq" id="WP_387253696.1">
    <property type="nucleotide sequence ID" value="NZ_JBIALX010000012.1"/>
</dbReference>
<feature type="domain" description="pPIWI-RE three-gene island" evidence="2">
    <location>
        <begin position="27"/>
        <end position="186"/>
    </location>
</feature>
<evidence type="ECO:0000256" key="1">
    <source>
        <dbReference type="SAM" id="MobiDB-lite"/>
    </source>
</evidence>
<name>A0ABW6NR49_9NOCA</name>
<keyword evidence="4" id="KW-1185">Reference proteome</keyword>
<organism evidence="3 4">
    <name type="scientific">Nocardia africana</name>
    <dbReference type="NCBI Taxonomy" id="134964"/>
    <lineage>
        <taxon>Bacteria</taxon>
        <taxon>Bacillati</taxon>
        <taxon>Actinomycetota</taxon>
        <taxon>Actinomycetes</taxon>
        <taxon>Mycobacteriales</taxon>
        <taxon>Nocardiaceae</taxon>
        <taxon>Nocardia</taxon>
    </lineage>
</organism>
<gene>
    <name evidence="3" type="ORF">ACFYTH_25760</name>
</gene>
<feature type="region of interest" description="Disordered" evidence="1">
    <location>
        <begin position="376"/>
        <end position="402"/>
    </location>
</feature>
<proteinExistence type="predicted"/>
<dbReference type="SUPFAM" id="SSF52540">
    <property type="entry name" value="P-loop containing nucleoside triphosphate hydrolases"/>
    <property type="match status" value="1"/>
</dbReference>
<evidence type="ECO:0000313" key="3">
    <source>
        <dbReference type="EMBL" id="MFF0456781.1"/>
    </source>
</evidence>
<dbReference type="Proteomes" id="UP001601521">
    <property type="component" value="Unassembled WGS sequence"/>
</dbReference>
<dbReference type="InterPro" id="IPR027417">
    <property type="entry name" value="P-loop_NTPase"/>
</dbReference>